<feature type="region of interest" description="Disordered" evidence="2">
    <location>
        <begin position="195"/>
        <end position="230"/>
    </location>
</feature>
<dbReference type="GO" id="GO:0005737">
    <property type="term" value="C:cytoplasm"/>
    <property type="evidence" value="ECO:0007669"/>
    <property type="project" value="TreeGrafter"/>
</dbReference>
<proteinExistence type="inferred from homology"/>
<feature type="compositionally biased region" description="Gly residues" evidence="2">
    <location>
        <begin position="289"/>
        <end position="299"/>
    </location>
</feature>
<feature type="compositionally biased region" description="Basic and acidic residues" evidence="2">
    <location>
        <begin position="72"/>
        <end position="86"/>
    </location>
</feature>
<comment type="similarity">
    <text evidence="1">Belongs to the SIP5 family.</text>
</comment>
<feature type="region of interest" description="Disordered" evidence="2">
    <location>
        <begin position="72"/>
        <end position="105"/>
    </location>
</feature>
<evidence type="ECO:0000313" key="3">
    <source>
        <dbReference type="EMBL" id="ETW85480.1"/>
    </source>
</evidence>
<dbReference type="CDD" id="cd24139">
    <property type="entry name" value="SIP5-like"/>
    <property type="match status" value="1"/>
</dbReference>
<evidence type="ECO:0008006" key="5">
    <source>
        <dbReference type="Google" id="ProtNLM"/>
    </source>
</evidence>
<dbReference type="STRING" id="747525.W4KJI8"/>
<dbReference type="AlphaFoldDB" id="W4KJI8"/>
<dbReference type="RefSeq" id="XP_009542337.1">
    <property type="nucleotide sequence ID" value="XM_009544042.1"/>
</dbReference>
<dbReference type="FunCoup" id="W4KJI8">
    <property type="interactions" value="3"/>
</dbReference>
<reference evidence="3 4" key="1">
    <citation type="journal article" date="2012" name="New Phytol.">
        <title>Insight into trade-off between wood decay and parasitism from the genome of a fungal forest pathogen.</title>
        <authorList>
            <person name="Olson A."/>
            <person name="Aerts A."/>
            <person name="Asiegbu F."/>
            <person name="Belbahri L."/>
            <person name="Bouzid O."/>
            <person name="Broberg A."/>
            <person name="Canback B."/>
            <person name="Coutinho P.M."/>
            <person name="Cullen D."/>
            <person name="Dalman K."/>
            <person name="Deflorio G."/>
            <person name="van Diepen L.T."/>
            <person name="Dunand C."/>
            <person name="Duplessis S."/>
            <person name="Durling M."/>
            <person name="Gonthier P."/>
            <person name="Grimwood J."/>
            <person name="Fossdal C.G."/>
            <person name="Hansson D."/>
            <person name="Henrissat B."/>
            <person name="Hietala A."/>
            <person name="Himmelstrand K."/>
            <person name="Hoffmeister D."/>
            <person name="Hogberg N."/>
            <person name="James T.Y."/>
            <person name="Karlsson M."/>
            <person name="Kohler A."/>
            <person name="Kues U."/>
            <person name="Lee Y.H."/>
            <person name="Lin Y.C."/>
            <person name="Lind M."/>
            <person name="Lindquist E."/>
            <person name="Lombard V."/>
            <person name="Lucas S."/>
            <person name="Lunden K."/>
            <person name="Morin E."/>
            <person name="Murat C."/>
            <person name="Park J."/>
            <person name="Raffaello T."/>
            <person name="Rouze P."/>
            <person name="Salamov A."/>
            <person name="Schmutz J."/>
            <person name="Solheim H."/>
            <person name="Stahlberg J."/>
            <person name="Velez H."/>
            <person name="de Vries R.P."/>
            <person name="Wiebenga A."/>
            <person name="Woodward S."/>
            <person name="Yakovlev I."/>
            <person name="Garbelotto M."/>
            <person name="Martin F."/>
            <person name="Grigoriev I.V."/>
            <person name="Stenlid J."/>
        </authorList>
    </citation>
    <scope>NUCLEOTIDE SEQUENCE [LARGE SCALE GENOMIC DNA]</scope>
    <source>
        <strain evidence="3 4">TC 32-1</strain>
    </source>
</reference>
<dbReference type="eggNOG" id="KOG2789">
    <property type="taxonomic scope" value="Eukaryota"/>
</dbReference>
<dbReference type="PANTHER" id="PTHR31315:SF1">
    <property type="entry name" value="PROTEIN SIP5"/>
    <property type="match status" value="1"/>
</dbReference>
<dbReference type="OrthoDB" id="21471at2759"/>
<feature type="compositionally biased region" description="Polar residues" evidence="2">
    <location>
        <begin position="195"/>
        <end position="210"/>
    </location>
</feature>
<dbReference type="InterPro" id="IPR039301">
    <property type="entry name" value="Sip5/DA2"/>
</dbReference>
<gene>
    <name evidence="3" type="ORF">HETIRDRAFT_432216</name>
</gene>
<sequence>MGNSASSSGRAVQDETVDLGFLYPQGVYSGSRDWNETVVGQLICDRKLAPFYRPLEDYDPSWDEDQILAARKEPPAADSSHSETPARNDVPSASSKLGHNKRPSTAREVPRYVEAAIYRNAVECPICFLYYPPNINHSRCCDQAICTECFVQIKRSEPTVTHLVSDPACCPYCVQEHFGVVYTPPPWRTGIGSEGSTSPMWPDSQHSFESVTPDLGKQKRRKSFGHDSAEVVTTDQIRPDWETKLAAVRAAAARRANRRIIMRQVGDRLIPVGITSGRIHPLPPEAGASGEGGEGNGGGRRSRRRQQQQQELNSLLGHMGLGGQDLEELMVMEAMRLSLLEHEE</sequence>
<dbReference type="EMBL" id="KI925455">
    <property type="protein sequence ID" value="ETW85480.1"/>
    <property type="molecule type" value="Genomic_DNA"/>
</dbReference>
<dbReference type="KEGG" id="hir:HETIRDRAFT_432216"/>
<dbReference type="InParanoid" id="W4KJI8"/>
<dbReference type="GeneID" id="20674596"/>
<accession>W4KJI8</accession>
<dbReference type="PANTHER" id="PTHR31315">
    <property type="entry name" value="PROTEIN SIP5"/>
    <property type="match status" value="1"/>
</dbReference>
<name>W4KJI8_HETIT</name>
<keyword evidence="4" id="KW-1185">Reference proteome</keyword>
<evidence type="ECO:0000256" key="1">
    <source>
        <dbReference type="ARBA" id="ARBA00010402"/>
    </source>
</evidence>
<evidence type="ECO:0000313" key="4">
    <source>
        <dbReference type="Proteomes" id="UP000030671"/>
    </source>
</evidence>
<evidence type="ECO:0000256" key="2">
    <source>
        <dbReference type="SAM" id="MobiDB-lite"/>
    </source>
</evidence>
<organism evidence="3 4">
    <name type="scientific">Heterobasidion irregulare (strain TC 32-1)</name>
    <dbReference type="NCBI Taxonomy" id="747525"/>
    <lineage>
        <taxon>Eukaryota</taxon>
        <taxon>Fungi</taxon>
        <taxon>Dikarya</taxon>
        <taxon>Basidiomycota</taxon>
        <taxon>Agaricomycotina</taxon>
        <taxon>Agaricomycetes</taxon>
        <taxon>Russulales</taxon>
        <taxon>Bondarzewiaceae</taxon>
        <taxon>Heterobasidion</taxon>
        <taxon>Heterobasidion annosum species complex</taxon>
    </lineage>
</organism>
<dbReference type="Proteomes" id="UP000030671">
    <property type="component" value="Unassembled WGS sequence"/>
</dbReference>
<feature type="non-terminal residue" evidence="3">
    <location>
        <position position="344"/>
    </location>
</feature>
<feature type="region of interest" description="Disordered" evidence="2">
    <location>
        <begin position="276"/>
        <end position="309"/>
    </location>
</feature>
<protein>
    <recommendedName>
        <fullName evidence="5">RING-type domain-containing protein</fullName>
    </recommendedName>
</protein>
<dbReference type="HOGENOM" id="CLU_012572_1_0_1"/>